<evidence type="ECO:0000256" key="13">
    <source>
        <dbReference type="ARBA" id="ARBA00043721"/>
    </source>
</evidence>
<dbReference type="PANTHER" id="PTHR20963:SF24">
    <property type="entry name" value="3-PHYTASE B"/>
    <property type="match status" value="1"/>
</dbReference>
<comment type="subcellular location">
    <subcellularLocation>
        <location evidence="1">Secreted</location>
    </subcellularLocation>
</comment>
<feature type="active site" description="Nucleophile" evidence="18">
    <location>
        <position position="125"/>
    </location>
</feature>
<dbReference type="InterPro" id="IPR029033">
    <property type="entry name" value="His_PPase_superfam"/>
</dbReference>
<protein>
    <recommendedName>
        <fullName evidence="16">Phytase A</fullName>
        <ecNumber evidence="4">3.1.3.8</ecNumber>
    </recommendedName>
    <alternativeName>
        <fullName evidence="17">Histidine acid phosphatase phyA</fullName>
    </alternativeName>
    <alternativeName>
        <fullName evidence="10">Myo-inositol hexakisphosphate phosphohydrolase A</fullName>
    </alternativeName>
    <alternativeName>
        <fullName evidence="9">Myo-inositol-hexaphosphate 3-phosphohydrolase A</fullName>
    </alternativeName>
</protein>
<dbReference type="GO" id="GO:0003993">
    <property type="term" value="F:acid phosphatase activity"/>
    <property type="evidence" value="ECO:0007669"/>
    <property type="project" value="TreeGrafter"/>
</dbReference>
<keyword evidence="20" id="KW-0812">Transmembrane</keyword>
<dbReference type="Gene3D" id="3.40.50.1240">
    <property type="entry name" value="Phosphoglycerate mutase-like"/>
    <property type="match status" value="1"/>
</dbReference>
<evidence type="ECO:0000256" key="4">
    <source>
        <dbReference type="ARBA" id="ARBA00012632"/>
    </source>
</evidence>
<keyword evidence="20" id="KW-0472">Membrane</keyword>
<dbReference type="GO" id="GO:0016158">
    <property type="term" value="F:inositol hexakisphosphate 3-phosphatase activity"/>
    <property type="evidence" value="ECO:0007669"/>
    <property type="project" value="UniProtKB-EC"/>
</dbReference>
<comment type="catalytic activity">
    <reaction evidence="11">
        <text>1D-myo-inositol 1,2,5,6-tetrakisphosphate + H2O = 1D-myo-inositol 1,2,6-trisphosphate + phosphate</text>
        <dbReference type="Rhea" id="RHEA:77119"/>
        <dbReference type="ChEBI" id="CHEBI:15377"/>
        <dbReference type="ChEBI" id="CHEBI:43474"/>
        <dbReference type="ChEBI" id="CHEBI:195535"/>
        <dbReference type="ChEBI" id="CHEBI:195537"/>
    </reaction>
    <physiologicalReaction direction="left-to-right" evidence="11">
        <dbReference type="Rhea" id="RHEA:77120"/>
    </physiologicalReaction>
</comment>
<evidence type="ECO:0000256" key="5">
    <source>
        <dbReference type="ARBA" id="ARBA00022525"/>
    </source>
</evidence>
<evidence type="ECO:0000313" key="22">
    <source>
        <dbReference type="Proteomes" id="UP000803884"/>
    </source>
</evidence>
<keyword evidence="8" id="KW-0325">Glycoprotein</keyword>
<dbReference type="GO" id="GO:0005576">
    <property type="term" value="C:extracellular region"/>
    <property type="evidence" value="ECO:0007669"/>
    <property type="project" value="UniProtKB-SubCell"/>
</dbReference>
<comment type="catalytic activity">
    <reaction evidence="15">
        <text>1D-myo-inositol hexakisphosphate + H2O = 1D-myo-inositol 1,2,4,5,6-pentakisphosphate + phosphate</text>
        <dbReference type="Rhea" id="RHEA:16989"/>
        <dbReference type="ChEBI" id="CHEBI:15377"/>
        <dbReference type="ChEBI" id="CHEBI:43474"/>
        <dbReference type="ChEBI" id="CHEBI:57798"/>
        <dbReference type="ChEBI" id="CHEBI:58130"/>
        <dbReference type="EC" id="3.1.3.8"/>
    </reaction>
    <physiologicalReaction direction="left-to-right" evidence="15">
        <dbReference type="Rhea" id="RHEA:16990"/>
    </physiologicalReaction>
</comment>
<dbReference type="PIRSF" id="PIRSF000894">
    <property type="entry name" value="Acid_phosphatase"/>
    <property type="match status" value="1"/>
</dbReference>
<reference evidence="21 22" key="1">
    <citation type="journal article" date="2020" name="Microbiol. Resour. Announc.">
        <title>Draft Genome Sequence of a Cladosporium Species Isolated from the Mesophotic Ascidian Didemnum maculosum.</title>
        <authorList>
            <person name="Gioti A."/>
            <person name="Siaperas R."/>
            <person name="Nikolaivits E."/>
            <person name="Le Goff G."/>
            <person name="Ouazzani J."/>
            <person name="Kotoulas G."/>
            <person name="Topakas E."/>
        </authorList>
    </citation>
    <scope>NUCLEOTIDE SEQUENCE [LARGE SCALE GENOMIC DNA]</scope>
    <source>
        <strain evidence="21 22">TM138-S3</strain>
    </source>
</reference>
<dbReference type="PROSITE" id="PS00778">
    <property type="entry name" value="HIS_ACID_PHOSPHAT_2"/>
    <property type="match status" value="1"/>
</dbReference>
<dbReference type="RefSeq" id="XP_069227168.1">
    <property type="nucleotide sequence ID" value="XM_069376738.1"/>
</dbReference>
<dbReference type="EC" id="3.1.3.8" evidence="4"/>
<dbReference type="GeneID" id="96009576"/>
<evidence type="ECO:0000256" key="9">
    <source>
        <dbReference type="ARBA" id="ARBA00041857"/>
    </source>
</evidence>
<dbReference type="PANTHER" id="PTHR20963">
    <property type="entry name" value="MULTIPLE INOSITOL POLYPHOSPHATE PHOSPHATASE-RELATED"/>
    <property type="match status" value="1"/>
</dbReference>
<dbReference type="SUPFAM" id="SSF53254">
    <property type="entry name" value="Phosphoglycerate mutase-like"/>
    <property type="match status" value="1"/>
</dbReference>
<comment type="catalytic activity">
    <reaction evidence="13">
        <text>1D-myo-inositol 1,2,6-trisphosphate + H2O = 1D-myo-inositol 1,2-bisphosphate + phosphate</text>
        <dbReference type="Rhea" id="RHEA:77131"/>
        <dbReference type="ChEBI" id="CHEBI:15377"/>
        <dbReference type="ChEBI" id="CHEBI:43474"/>
        <dbReference type="ChEBI" id="CHEBI:195537"/>
        <dbReference type="ChEBI" id="CHEBI:195539"/>
    </reaction>
    <physiologicalReaction direction="left-to-right" evidence="13">
        <dbReference type="Rhea" id="RHEA:77132"/>
    </physiologicalReaction>
</comment>
<evidence type="ECO:0000256" key="10">
    <source>
        <dbReference type="ARBA" id="ARBA00042300"/>
    </source>
</evidence>
<feature type="active site" description="Proton donor" evidence="18">
    <location>
        <position position="408"/>
    </location>
</feature>
<keyword evidence="22" id="KW-1185">Reference proteome</keyword>
<keyword evidence="5" id="KW-0964">Secreted</keyword>
<feature type="disulfide bond" evidence="19">
    <location>
        <begin position="76"/>
        <end position="85"/>
    </location>
</feature>
<dbReference type="InterPro" id="IPR000560">
    <property type="entry name" value="His_Pase_clade-2"/>
</dbReference>
<evidence type="ECO:0000313" key="21">
    <source>
        <dbReference type="EMBL" id="KAL1584062.1"/>
    </source>
</evidence>
<feature type="disulfide bond" evidence="19">
    <location>
        <begin position="312"/>
        <end position="328"/>
    </location>
</feature>
<evidence type="ECO:0000256" key="8">
    <source>
        <dbReference type="ARBA" id="ARBA00023180"/>
    </source>
</evidence>
<dbReference type="Pfam" id="PF00328">
    <property type="entry name" value="His_Phos_2"/>
    <property type="match status" value="1"/>
</dbReference>
<evidence type="ECO:0000256" key="16">
    <source>
        <dbReference type="ARBA" id="ARBA00044106"/>
    </source>
</evidence>
<accession>A0AB34KK23</accession>
<proteinExistence type="inferred from homology"/>
<gene>
    <name evidence="21" type="ORF">WHR41_08134</name>
</gene>
<sequence length="513" mass="56800">MNELFRRLRGQREHKYAPIGQERDAGDDFTPSGTSRSVNIWTKKHIGLLIMVASLTAVLGVLGIGSPNGPKGTKSCDTVLKGYQCQPEISHNFGQYSPFYAVPSDISADIPKGCSVSFAQMLSRHGARDPTASKTKLYQAVIEQLHANVEVFDGQYAFIGDYEYTLGADELTLFGQQQMVNSGIKFYQRYEALASQVTPFLRSAGQSRVVESAQNWTQGFHAAKVIDRRAKPRGDSAYPYEILEIPEDLGLNNTLNHEICTDFEDGWYDGIADAAQAEWAEIFAAPIRDRLNEDMPGANLSTIQTVYMMDLCPFNTVASDIGAISDFCALFSEEEWHQYNYYMTLNKFYGYSHGNPLGPTQGVGFANELIARMTNKPVNDHTTTNSTLDGSETTFPLGRKLYADFSHDNDMTAIFAALGLYNGTGLLPNNTIVEAEDAGGYSAAWTASFASRAYFEKLQCRGEKEELVRVIVNDRVQPLEQCGGDRLGRCKLSAWVDSLGFARSGGLWDRCFL</sequence>
<evidence type="ECO:0000256" key="19">
    <source>
        <dbReference type="PIRSR" id="PIRSR000894-2"/>
    </source>
</evidence>
<comment type="subunit">
    <text evidence="3">Monomer.</text>
</comment>
<feature type="transmembrane region" description="Helical" evidence="20">
    <location>
        <begin position="46"/>
        <end position="65"/>
    </location>
</feature>
<organism evidence="21 22">
    <name type="scientific">Cladosporium halotolerans</name>
    <dbReference type="NCBI Taxonomy" id="1052096"/>
    <lineage>
        <taxon>Eukaryota</taxon>
        <taxon>Fungi</taxon>
        <taxon>Dikarya</taxon>
        <taxon>Ascomycota</taxon>
        <taxon>Pezizomycotina</taxon>
        <taxon>Dothideomycetes</taxon>
        <taxon>Dothideomycetidae</taxon>
        <taxon>Cladosporiales</taxon>
        <taxon>Cladosporiaceae</taxon>
        <taxon>Cladosporium</taxon>
    </lineage>
</organism>
<comment type="similarity">
    <text evidence="2">Belongs to the histidine acid phosphatase family.</text>
</comment>
<comment type="catalytic activity">
    <reaction evidence="14">
        <text>1D-myo-inositol 1,2,4,5,6-pentakisphosphate + H2O = 1D-myo-inositol 1,2,5,6-tetrakisphosphate + phosphate</text>
        <dbReference type="Rhea" id="RHEA:77115"/>
        <dbReference type="ChEBI" id="CHEBI:15377"/>
        <dbReference type="ChEBI" id="CHEBI:43474"/>
        <dbReference type="ChEBI" id="CHEBI:57798"/>
        <dbReference type="ChEBI" id="CHEBI:195535"/>
    </reaction>
    <physiologicalReaction direction="left-to-right" evidence="14">
        <dbReference type="Rhea" id="RHEA:77116"/>
    </physiologicalReaction>
</comment>
<dbReference type="Proteomes" id="UP000803884">
    <property type="component" value="Unassembled WGS sequence"/>
</dbReference>
<evidence type="ECO:0000256" key="7">
    <source>
        <dbReference type="ARBA" id="ARBA00023157"/>
    </source>
</evidence>
<evidence type="ECO:0000256" key="15">
    <source>
        <dbReference type="ARBA" id="ARBA00043788"/>
    </source>
</evidence>
<evidence type="ECO:0000256" key="12">
    <source>
        <dbReference type="ARBA" id="ARBA00043675"/>
    </source>
</evidence>
<feature type="disulfide bond" evidence="19">
    <location>
        <begin position="260"/>
        <end position="511"/>
    </location>
</feature>
<keyword evidence="6" id="KW-0378">Hydrolase</keyword>
<feature type="disulfide bond" evidence="19">
    <location>
        <begin position="114"/>
        <end position="460"/>
    </location>
</feature>
<evidence type="ECO:0000256" key="14">
    <source>
        <dbReference type="ARBA" id="ARBA00043748"/>
    </source>
</evidence>
<dbReference type="InterPro" id="IPR033379">
    <property type="entry name" value="Acid_Pase_AS"/>
</dbReference>
<evidence type="ECO:0000256" key="6">
    <source>
        <dbReference type="ARBA" id="ARBA00022801"/>
    </source>
</evidence>
<keyword evidence="20" id="KW-1133">Transmembrane helix</keyword>
<dbReference type="InterPro" id="IPR016274">
    <property type="entry name" value="Histidine_acid_Pase_euk"/>
</dbReference>
<evidence type="ECO:0000256" key="3">
    <source>
        <dbReference type="ARBA" id="ARBA00011245"/>
    </source>
</evidence>
<evidence type="ECO:0000256" key="1">
    <source>
        <dbReference type="ARBA" id="ARBA00004613"/>
    </source>
</evidence>
<evidence type="ECO:0000256" key="11">
    <source>
        <dbReference type="ARBA" id="ARBA00043670"/>
    </source>
</evidence>
<comment type="caution">
    <text evidence="21">The sequence shown here is derived from an EMBL/GenBank/DDBJ whole genome shotgun (WGS) entry which is preliminary data.</text>
</comment>
<dbReference type="PROSITE" id="PS00616">
    <property type="entry name" value="HIS_ACID_PHOSPHAT_1"/>
    <property type="match status" value="1"/>
</dbReference>
<dbReference type="EMBL" id="JAAQHG020000029">
    <property type="protein sequence ID" value="KAL1584062.1"/>
    <property type="molecule type" value="Genomic_DNA"/>
</dbReference>
<keyword evidence="7 19" id="KW-1015">Disulfide bond</keyword>
<evidence type="ECO:0000256" key="18">
    <source>
        <dbReference type="PIRSR" id="PIRSR000894-1"/>
    </source>
</evidence>
<evidence type="ECO:0000256" key="20">
    <source>
        <dbReference type="SAM" id="Phobius"/>
    </source>
</evidence>
<evidence type="ECO:0000256" key="17">
    <source>
        <dbReference type="ARBA" id="ARBA00044262"/>
    </source>
</evidence>
<feature type="disulfide bond" evidence="19">
    <location>
        <begin position="482"/>
        <end position="490"/>
    </location>
</feature>
<dbReference type="AlphaFoldDB" id="A0AB34KK23"/>
<evidence type="ECO:0000256" key="2">
    <source>
        <dbReference type="ARBA" id="ARBA00005375"/>
    </source>
</evidence>
<comment type="catalytic activity">
    <reaction evidence="12">
        <text>1D-myo-inositol 1,2-bisphosphate + H2O = 1D-myo-inositol 2-phosphate + phosphate</text>
        <dbReference type="Rhea" id="RHEA:77135"/>
        <dbReference type="ChEBI" id="CHEBI:15377"/>
        <dbReference type="ChEBI" id="CHEBI:43474"/>
        <dbReference type="ChEBI" id="CHEBI:84142"/>
        <dbReference type="ChEBI" id="CHEBI:195539"/>
    </reaction>
    <physiologicalReaction direction="left-to-right" evidence="12">
        <dbReference type="Rhea" id="RHEA:77136"/>
    </physiologicalReaction>
</comment>
<name>A0AB34KK23_9PEZI</name>
<dbReference type="CDD" id="cd07061">
    <property type="entry name" value="HP_HAP_like"/>
    <property type="match status" value="1"/>
</dbReference>